<sequence length="502" mass="57732">MAMFYVQAVRSWLRDIKKRKERKERESAFVENGSKLLEKLIASCNGRSIPIRTFSAQQLHLATNNYCEPHLEYWYKGSLEGRIVLVNRLSDAKILAYLTINDIVISAQMSGHSNVLKPIGCCLDTPCPILVYEFAANGILADRIYVSRVTELRHQPMVWERRLKIARQIAHAISYLHTAFERPVIHMYIHMRSILLDEHDVPKLSTFLFSVSIPEGETDVKGYQGFRKTRFCAPEFRGSGKVTEKTDVYYFGELLLELLTGEDSSNINRLKIDDGSILVQYMHNRAQGFCINEIVDPTIFADGEGGASLQRQLQAVLDLALICTEKDPHRRPTMVDVTKQLRRIERFTEVGEELLGSLQNLKLHQRYEMFLWKIANNILLTEAQKKQKLKAAWFSSNWGFCIESLNVSNSFDLIKNIVVPPAHVLHEQVTKEQFVLMAAIIMDYIWRLRNRVMFQNEKINFQAIPFEISRKLEEHASVSLKRNASNDGNQAVKEACERPLEA</sequence>
<dbReference type="EMBL" id="JAXUIC010000008">
    <property type="protein sequence ID" value="KAK4575769.1"/>
    <property type="molecule type" value="Genomic_DNA"/>
</dbReference>
<evidence type="ECO:0000259" key="4">
    <source>
        <dbReference type="PROSITE" id="PS50011"/>
    </source>
</evidence>
<protein>
    <recommendedName>
        <fullName evidence="4">Protein kinase domain-containing protein</fullName>
    </recommendedName>
</protein>
<dbReference type="InterPro" id="IPR000719">
    <property type="entry name" value="Prot_kinase_dom"/>
</dbReference>
<dbReference type="GO" id="GO:0004674">
    <property type="term" value="F:protein serine/threonine kinase activity"/>
    <property type="evidence" value="ECO:0007669"/>
    <property type="project" value="TreeGrafter"/>
</dbReference>
<keyword evidence="6" id="KW-1185">Reference proteome</keyword>
<evidence type="ECO:0000256" key="1">
    <source>
        <dbReference type="ARBA" id="ARBA00022741"/>
    </source>
</evidence>
<keyword evidence="1" id="KW-0547">Nucleotide-binding</keyword>
<dbReference type="InterPro" id="IPR045274">
    <property type="entry name" value="WAK-like"/>
</dbReference>
<dbReference type="Gene3D" id="1.10.510.10">
    <property type="entry name" value="Transferase(Phosphotransferase) domain 1"/>
    <property type="match status" value="1"/>
</dbReference>
<evidence type="ECO:0000256" key="2">
    <source>
        <dbReference type="ARBA" id="ARBA00022840"/>
    </source>
</evidence>
<feature type="region of interest" description="Disordered" evidence="3">
    <location>
        <begin position="483"/>
        <end position="502"/>
    </location>
</feature>
<dbReference type="InterPro" id="IPR001245">
    <property type="entry name" value="Ser-Thr/Tyr_kinase_cat_dom"/>
</dbReference>
<dbReference type="PANTHER" id="PTHR27005">
    <property type="entry name" value="WALL-ASSOCIATED RECEPTOR KINASE-LIKE 21"/>
    <property type="match status" value="1"/>
</dbReference>
<dbReference type="AlphaFoldDB" id="A0AAN7EM91"/>
<dbReference type="SUPFAM" id="SSF56112">
    <property type="entry name" value="Protein kinase-like (PK-like)"/>
    <property type="match status" value="1"/>
</dbReference>
<evidence type="ECO:0000313" key="5">
    <source>
        <dbReference type="EMBL" id="KAK4575769.1"/>
    </source>
</evidence>
<proteinExistence type="predicted"/>
<dbReference type="PROSITE" id="PS50011">
    <property type="entry name" value="PROTEIN_KINASE_DOM"/>
    <property type="match status" value="1"/>
</dbReference>
<dbReference type="GO" id="GO:0007166">
    <property type="term" value="P:cell surface receptor signaling pathway"/>
    <property type="evidence" value="ECO:0007669"/>
    <property type="project" value="InterPro"/>
</dbReference>
<gene>
    <name evidence="5" type="ORF">RGQ29_026645</name>
</gene>
<keyword evidence="2" id="KW-0067">ATP-binding</keyword>
<name>A0AAN7EM91_QUERU</name>
<dbReference type="GO" id="GO:0005524">
    <property type="term" value="F:ATP binding"/>
    <property type="evidence" value="ECO:0007669"/>
    <property type="project" value="UniProtKB-KW"/>
</dbReference>
<comment type="caution">
    <text evidence="5">The sequence shown here is derived from an EMBL/GenBank/DDBJ whole genome shotgun (WGS) entry which is preliminary data.</text>
</comment>
<evidence type="ECO:0000313" key="6">
    <source>
        <dbReference type="Proteomes" id="UP001324115"/>
    </source>
</evidence>
<dbReference type="InterPro" id="IPR011009">
    <property type="entry name" value="Kinase-like_dom_sf"/>
</dbReference>
<dbReference type="Pfam" id="PF07714">
    <property type="entry name" value="PK_Tyr_Ser-Thr"/>
    <property type="match status" value="1"/>
</dbReference>
<organism evidence="5 6">
    <name type="scientific">Quercus rubra</name>
    <name type="common">Northern red oak</name>
    <name type="synonym">Quercus borealis</name>
    <dbReference type="NCBI Taxonomy" id="3512"/>
    <lineage>
        <taxon>Eukaryota</taxon>
        <taxon>Viridiplantae</taxon>
        <taxon>Streptophyta</taxon>
        <taxon>Embryophyta</taxon>
        <taxon>Tracheophyta</taxon>
        <taxon>Spermatophyta</taxon>
        <taxon>Magnoliopsida</taxon>
        <taxon>eudicotyledons</taxon>
        <taxon>Gunneridae</taxon>
        <taxon>Pentapetalae</taxon>
        <taxon>rosids</taxon>
        <taxon>fabids</taxon>
        <taxon>Fagales</taxon>
        <taxon>Fagaceae</taxon>
        <taxon>Quercus</taxon>
    </lineage>
</organism>
<dbReference type="GO" id="GO:0005886">
    <property type="term" value="C:plasma membrane"/>
    <property type="evidence" value="ECO:0007669"/>
    <property type="project" value="TreeGrafter"/>
</dbReference>
<dbReference type="Proteomes" id="UP001324115">
    <property type="component" value="Unassembled WGS sequence"/>
</dbReference>
<evidence type="ECO:0000256" key="3">
    <source>
        <dbReference type="SAM" id="MobiDB-lite"/>
    </source>
</evidence>
<dbReference type="Gene3D" id="3.30.200.20">
    <property type="entry name" value="Phosphorylase Kinase, domain 1"/>
    <property type="match status" value="1"/>
</dbReference>
<accession>A0AAN7EM91</accession>
<reference evidence="5 6" key="1">
    <citation type="journal article" date="2023" name="G3 (Bethesda)">
        <title>A haplotype-resolved chromosome-scale genome for Quercus rubra L. provides insights into the genetics of adaptive traits for red oak species.</title>
        <authorList>
            <person name="Kapoor B."/>
            <person name="Jenkins J."/>
            <person name="Schmutz J."/>
            <person name="Zhebentyayeva T."/>
            <person name="Kuelheim C."/>
            <person name="Coggeshall M."/>
            <person name="Heim C."/>
            <person name="Lasky J.R."/>
            <person name="Leites L."/>
            <person name="Islam-Faridi N."/>
            <person name="Romero-Severson J."/>
            <person name="DeLeo V.L."/>
            <person name="Lucas S.M."/>
            <person name="Lazic D."/>
            <person name="Gailing O."/>
            <person name="Carlson J."/>
            <person name="Staton M."/>
        </authorList>
    </citation>
    <scope>NUCLEOTIDE SEQUENCE [LARGE SCALE GENOMIC DNA]</scope>
    <source>
        <strain evidence="5">Pseudo-F2</strain>
    </source>
</reference>
<dbReference type="PANTHER" id="PTHR27005:SF543">
    <property type="entry name" value="NON-FUNCTIONAL PSEUDOKINASE ZED1-LIKE"/>
    <property type="match status" value="1"/>
</dbReference>
<feature type="domain" description="Protein kinase" evidence="4">
    <location>
        <begin position="34"/>
        <end position="348"/>
    </location>
</feature>